<dbReference type="GO" id="GO:0004722">
    <property type="term" value="F:protein serine/threonine phosphatase activity"/>
    <property type="evidence" value="ECO:0007669"/>
    <property type="project" value="UniProtKB-EC"/>
</dbReference>
<feature type="domain" description="Protein kinase" evidence="15">
    <location>
        <begin position="26"/>
        <end position="281"/>
    </location>
</feature>
<name>A0A0V1N3N0_9BILA</name>
<dbReference type="InterPro" id="IPR004843">
    <property type="entry name" value="Calcineurin-like_PHP"/>
</dbReference>
<comment type="similarity">
    <text evidence="14">Belongs to the PPP phosphatase family.</text>
</comment>
<proteinExistence type="inferred from homology"/>
<evidence type="ECO:0000313" key="17">
    <source>
        <dbReference type="Proteomes" id="UP000054843"/>
    </source>
</evidence>
<evidence type="ECO:0000256" key="3">
    <source>
        <dbReference type="ARBA" id="ARBA00022527"/>
    </source>
</evidence>
<organism evidence="16 17">
    <name type="scientific">Trichinella papuae</name>
    <dbReference type="NCBI Taxonomy" id="268474"/>
    <lineage>
        <taxon>Eukaryota</taxon>
        <taxon>Metazoa</taxon>
        <taxon>Ecdysozoa</taxon>
        <taxon>Nematoda</taxon>
        <taxon>Enoplea</taxon>
        <taxon>Dorylaimia</taxon>
        <taxon>Trichinellida</taxon>
        <taxon>Trichinellidae</taxon>
        <taxon>Trichinella</taxon>
    </lineage>
</organism>
<dbReference type="InterPro" id="IPR000719">
    <property type="entry name" value="Prot_kinase_dom"/>
</dbReference>
<evidence type="ECO:0000256" key="6">
    <source>
        <dbReference type="ARBA" id="ARBA00022741"/>
    </source>
</evidence>
<dbReference type="Gene3D" id="3.60.21.10">
    <property type="match status" value="1"/>
</dbReference>
<comment type="similarity">
    <text evidence="2">Belongs to the protein kinase superfamily. CAMK Ser/Thr protein kinase family. SNF1 subfamily.</text>
</comment>
<dbReference type="PANTHER" id="PTHR24346">
    <property type="entry name" value="MAP/MICROTUBULE AFFINITY-REGULATING KINASE"/>
    <property type="match status" value="1"/>
</dbReference>
<dbReference type="CDD" id="cd14340">
    <property type="entry name" value="UBA_BRSK"/>
    <property type="match status" value="1"/>
</dbReference>
<dbReference type="GO" id="GO:0035556">
    <property type="term" value="P:intracellular signal transduction"/>
    <property type="evidence" value="ECO:0007669"/>
    <property type="project" value="TreeGrafter"/>
</dbReference>
<dbReference type="InterPro" id="IPR006186">
    <property type="entry name" value="Ser/Thr-sp_prot-phosphatase"/>
</dbReference>
<keyword evidence="10" id="KW-0524">Neurogenesis</keyword>
<comment type="catalytic activity">
    <reaction evidence="14">
        <text>O-phospho-L-threonyl-[protein] + H2O = L-threonyl-[protein] + phosphate</text>
        <dbReference type="Rhea" id="RHEA:47004"/>
        <dbReference type="Rhea" id="RHEA-COMP:11060"/>
        <dbReference type="Rhea" id="RHEA-COMP:11605"/>
        <dbReference type="ChEBI" id="CHEBI:15377"/>
        <dbReference type="ChEBI" id="CHEBI:30013"/>
        <dbReference type="ChEBI" id="CHEBI:43474"/>
        <dbReference type="ChEBI" id="CHEBI:61977"/>
        <dbReference type="EC" id="3.1.3.16"/>
    </reaction>
</comment>
<keyword evidence="9" id="KW-0460">Magnesium</keyword>
<dbReference type="OrthoDB" id="193931at2759"/>
<dbReference type="Pfam" id="PF00149">
    <property type="entry name" value="Metallophos"/>
    <property type="match status" value="1"/>
</dbReference>
<evidence type="ECO:0000259" key="15">
    <source>
        <dbReference type="PROSITE" id="PS50011"/>
    </source>
</evidence>
<dbReference type="Proteomes" id="UP000054843">
    <property type="component" value="Unassembled WGS sequence"/>
</dbReference>
<feature type="binding site" evidence="13">
    <location>
        <position position="59"/>
    </location>
    <ligand>
        <name>ATP</name>
        <dbReference type="ChEBI" id="CHEBI:30616"/>
    </ligand>
</feature>
<dbReference type="PROSITE" id="PS00125">
    <property type="entry name" value="SER_THR_PHOSPHATASE"/>
    <property type="match status" value="1"/>
</dbReference>
<dbReference type="FunFam" id="3.30.200.20:FF:000003">
    <property type="entry name" value="Non-specific serine/threonine protein kinase"/>
    <property type="match status" value="1"/>
</dbReference>
<dbReference type="Pfam" id="PF21122">
    <property type="entry name" value="KA1_BRSK"/>
    <property type="match status" value="1"/>
</dbReference>
<gene>
    <name evidence="16" type="primary">sad-1</name>
    <name evidence="16" type="ORF">T10_10057</name>
</gene>
<evidence type="ECO:0000256" key="1">
    <source>
        <dbReference type="ARBA" id="ARBA00001946"/>
    </source>
</evidence>
<comment type="catalytic activity">
    <reaction evidence="11">
        <text>L-threonyl-[protein] + ATP = O-phospho-L-threonyl-[protein] + ADP + H(+)</text>
        <dbReference type="Rhea" id="RHEA:46608"/>
        <dbReference type="Rhea" id="RHEA-COMP:11060"/>
        <dbReference type="Rhea" id="RHEA-COMP:11605"/>
        <dbReference type="ChEBI" id="CHEBI:15378"/>
        <dbReference type="ChEBI" id="CHEBI:30013"/>
        <dbReference type="ChEBI" id="CHEBI:30616"/>
        <dbReference type="ChEBI" id="CHEBI:61977"/>
        <dbReference type="ChEBI" id="CHEBI:456216"/>
        <dbReference type="EC" id="2.7.11.1"/>
    </reaction>
</comment>
<evidence type="ECO:0000256" key="14">
    <source>
        <dbReference type="RuleBase" id="RU004273"/>
    </source>
</evidence>
<evidence type="ECO:0000256" key="11">
    <source>
        <dbReference type="ARBA" id="ARBA00047899"/>
    </source>
</evidence>
<dbReference type="AlphaFoldDB" id="A0A0V1N3N0"/>
<dbReference type="SMART" id="SM00220">
    <property type="entry name" value="S_TKc"/>
    <property type="match status" value="1"/>
</dbReference>
<evidence type="ECO:0000313" key="16">
    <source>
        <dbReference type="EMBL" id="KRZ78511.1"/>
    </source>
</evidence>
<keyword evidence="4" id="KW-0808">Transferase</keyword>
<dbReference type="GO" id="GO:0046872">
    <property type="term" value="F:metal ion binding"/>
    <property type="evidence" value="ECO:0007669"/>
    <property type="project" value="UniProtKB-KW"/>
</dbReference>
<sequence>LFIMVNMTNTVNNIPSRDIYQFVGPYRLEKTLGKGQTGLVKLGTHYASGRKVAIKIVRKEKLSESVLIKVEREIAVMKLIDHPYILRLYDVYENQKFLYLILEYVSGGELFDYLVRKGRLPIKEAKKIFRQIVLIRILLPIQYGTFLNSHRDLKPENLLLDERNNIKIADFGMASLQVEGSMLETSCGSPHYACPEVIRGEKYDGKKADVWSCGVILYALLVGALPFDDDNLRHLLEKVKRGVFHIPHFVPPDCQSLLRGMIEVNVAKRMSLDDVFRHPWVTGGSKCAFQRVAPLFKMVQTLVIPTESDIDPDVLRHMTSLGCFGDRSSLIEQLLNNKHNAEKVIYFVLLDRKMKRPVSEDDDPNCLKLVKTNADPPRKRMDFSRNVYCISDGSPANHSADFRRTSGNEVYFPASPIVMPRGRQHSRENMFLSPRNFAKSRGKVVSKPNEFFSNENIQNSPTDRTIVLPSTFSSSMVDQNWRMRLQNLKASFTGSPHLSTSIKPSSEDSVVLETADLVKRSWFDNLTKSRSEMEKEDELYLPIQGASLNSVKTILTRAFLTINGLSHTVTGPSLFSVHLRNCGKTKLLSRTVSVMKTGELGNSDNGGSQFIIKFTLIAGSRQKFCRFVDHISAVVKSFNKFCSDMEIPCLVKPRRLFGSSSMFLLRGNHETLAVNRGYGFLEEVRHRYSRDIYIKFNHLFNFMPVAGLISGKIFCMHGGLSKDLESFDQIRSIERPVEIPLQGLLADLLWSDPDRYIKGWEISARNVGYVFGEDVILEFCERMNIDLIVRAHQVVDFGYEFFADSHLVTIFSAPNYCRQFTNLAGVLQVSVIKTGEPDNSDNGESQFIMKFSLITGFRQKFCRFVDHINAVVKSFNKFCSDMEIPCLVKPRRLFGSSVSSFDSNEYLFE</sequence>
<dbReference type="SMART" id="SM00156">
    <property type="entry name" value="PP2Ac"/>
    <property type="match status" value="1"/>
</dbReference>
<comment type="catalytic activity">
    <reaction evidence="12">
        <text>L-seryl-[protein] + ATP = O-phospho-L-seryl-[protein] + ADP + H(+)</text>
        <dbReference type="Rhea" id="RHEA:17989"/>
        <dbReference type="Rhea" id="RHEA-COMP:9863"/>
        <dbReference type="Rhea" id="RHEA-COMP:11604"/>
        <dbReference type="ChEBI" id="CHEBI:15378"/>
        <dbReference type="ChEBI" id="CHEBI:29999"/>
        <dbReference type="ChEBI" id="CHEBI:30616"/>
        <dbReference type="ChEBI" id="CHEBI:83421"/>
        <dbReference type="ChEBI" id="CHEBI:456216"/>
        <dbReference type="EC" id="2.7.11.1"/>
    </reaction>
</comment>
<dbReference type="InterPro" id="IPR017441">
    <property type="entry name" value="Protein_kinase_ATP_BS"/>
</dbReference>
<keyword evidence="3" id="KW-0723">Serine/threonine-protein kinase</keyword>
<evidence type="ECO:0000256" key="9">
    <source>
        <dbReference type="ARBA" id="ARBA00022842"/>
    </source>
</evidence>
<dbReference type="GO" id="GO:0005524">
    <property type="term" value="F:ATP binding"/>
    <property type="evidence" value="ECO:0007669"/>
    <property type="project" value="UniProtKB-UniRule"/>
</dbReference>
<dbReference type="PROSITE" id="PS50011">
    <property type="entry name" value="PROTEIN_KINASE_DOM"/>
    <property type="match status" value="1"/>
</dbReference>
<dbReference type="GO" id="GO:0007399">
    <property type="term" value="P:nervous system development"/>
    <property type="evidence" value="ECO:0007669"/>
    <property type="project" value="UniProtKB-KW"/>
</dbReference>
<dbReference type="SUPFAM" id="SSF56112">
    <property type="entry name" value="Protein kinase-like (PK-like)"/>
    <property type="match status" value="1"/>
</dbReference>
<keyword evidence="6 13" id="KW-0547">Nucleotide-binding</keyword>
<dbReference type="EMBL" id="JYDO01000012">
    <property type="protein sequence ID" value="KRZ78511.1"/>
    <property type="molecule type" value="Genomic_DNA"/>
</dbReference>
<evidence type="ECO:0000256" key="5">
    <source>
        <dbReference type="ARBA" id="ARBA00022723"/>
    </source>
</evidence>
<dbReference type="EC" id="3.1.3.16" evidence="14"/>
<evidence type="ECO:0000256" key="8">
    <source>
        <dbReference type="ARBA" id="ARBA00022840"/>
    </source>
</evidence>
<dbReference type="InterPro" id="IPR011009">
    <property type="entry name" value="Kinase-like_dom_sf"/>
</dbReference>
<keyword evidence="5" id="KW-0479">Metal-binding</keyword>
<dbReference type="FunFam" id="1.10.510.10:FF:000064">
    <property type="entry name" value="BR serine/threonine-protein kinase 2"/>
    <property type="match status" value="1"/>
</dbReference>
<dbReference type="PANTHER" id="PTHR24346:SF36">
    <property type="entry name" value="SERINE_THREONINE-PROTEIN KINASE BRSK1 ISOFORM X1-RELATED"/>
    <property type="match status" value="1"/>
</dbReference>
<protein>
    <recommendedName>
        <fullName evidence="14">Serine/threonine-protein phosphatase</fullName>
        <ecNumber evidence="14">3.1.3.16</ecNumber>
    </recommendedName>
</protein>
<dbReference type="SUPFAM" id="SSF56300">
    <property type="entry name" value="Metallo-dependent phosphatases"/>
    <property type="match status" value="1"/>
</dbReference>
<evidence type="ECO:0000256" key="13">
    <source>
        <dbReference type="PROSITE-ProRule" id="PRU10141"/>
    </source>
</evidence>
<keyword evidence="7 16" id="KW-0418">Kinase</keyword>
<evidence type="ECO:0000256" key="7">
    <source>
        <dbReference type="ARBA" id="ARBA00022777"/>
    </source>
</evidence>
<accession>A0A0V1N3N0</accession>
<dbReference type="Gene3D" id="1.10.510.10">
    <property type="entry name" value="Transferase(Phosphotransferase) domain 1"/>
    <property type="match status" value="1"/>
</dbReference>
<evidence type="ECO:0000256" key="2">
    <source>
        <dbReference type="ARBA" id="ARBA00006234"/>
    </source>
</evidence>
<dbReference type="CDD" id="cd14081">
    <property type="entry name" value="STKc_BRSK1_2"/>
    <property type="match status" value="1"/>
</dbReference>
<dbReference type="GO" id="GO:0106310">
    <property type="term" value="F:protein serine kinase activity"/>
    <property type="evidence" value="ECO:0007669"/>
    <property type="project" value="RHEA"/>
</dbReference>
<evidence type="ECO:0000256" key="10">
    <source>
        <dbReference type="ARBA" id="ARBA00022902"/>
    </source>
</evidence>
<dbReference type="InterPro" id="IPR048622">
    <property type="entry name" value="BRSK1_2-like_UBA"/>
</dbReference>
<reference evidence="16 17" key="1">
    <citation type="submission" date="2015-01" db="EMBL/GenBank/DDBJ databases">
        <title>Evolution of Trichinella species and genotypes.</title>
        <authorList>
            <person name="Korhonen P.K."/>
            <person name="Edoardo P."/>
            <person name="Giuseppe L.R."/>
            <person name="Gasser R.B."/>
        </authorList>
    </citation>
    <scope>NUCLEOTIDE SEQUENCE [LARGE SCALE GENOMIC DNA]</scope>
    <source>
        <strain evidence="16">ISS1980</strain>
    </source>
</reference>
<dbReference type="Pfam" id="PF21115">
    <property type="entry name" value="UBA_BRSK"/>
    <property type="match status" value="1"/>
</dbReference>
<feature type="non-terminal residue" evidence="16">
    <location>
        <position position="1"/>
    </location>
</feature>
<dbReference type="Pfam" id="PF00069">
    <property type="entry name" value="Pkinase"/>
    <property type="match status" value="1"/>
</dbReference>
<dbReference type="InterPro" id="IPR029052">
    <property type="entry name" value="Metallo-depent_PP-like"/>
</dbReference>
<comment type="cofactor">
    <cofactor evidence="1">
        <name>Mg(2+)</name>
        <dbReference type="ChEBI" id="CHEBI:18420"/>
    </cofactor>
</comment>
<dbReference type="STRING" id="268474.A0A0V1N3N0"/>
<comment type="caution">
    <text evidence="16">The sequence shown here is derived from an EMBL/GenBank/DDBJ whole genome shotgun (WGS) entry which is preliminary data.</text>
</comment>
<dbReference type="PROSITE" id="PS00107">
    <property type="entry name" value="PROTEIN_KINASE_ATP"/>
    <property type="match status" value="1"/>
</dbReference>
<dbReference type="GO" id="GO:0005737">
    <property type="term" value="C:cytoplasm"/>
    <property type="evidence" value="ECO:0007669"/>
    <property type="project" value="TreeGrafter"/>
</dbReference>
<keyword evidence="8 13" id="KW-0067">ATP-binding</keyword>
<evidence type="ECO:0000256" key="12">
    <source>
        <dbReference type="ARBA" id="ARBA00048679"/>
    </source>
</evidence>
<keyword evidence="17" id="KW-1185">Reference proteome</keyword>
<dbReference type="GO" id="GO:0004674">
    <property type="term" value="F:protein serine/threonine kinase activity"/>
    <property type="evidence" value="ECO:0007669"/>
    <property type="project" value="UniProtKB-KW"/>
</dbReference>
<dbReference type="PRINTS" id="PR00114">
    <property type="entry name" value="STPHPHTASE"/>
</dbReference>
<evidence type="ECO:0000256" key="4">
    <source>
        <dbReference type="ARBA" id="ARBA00022679"/>
    </source>
</evidence>
<keyword evidence="14" id="KW-0378">Hydrolase</keyword>